<feature type="binding site" evidence="4">
    <location>
        <begin position="40"/>
        <end position="41"/>
    </location>
    <ligand>
        <name>FAD</name>
        <dbReference type="ChEBI" id="CHEBI:57692"/>
    </ligand>
</feature>
<sequence>MKVGMVAMKETDVVIIGAGLAGLTAAIELKKKKVPFVVLEARNRAGGRVYSLQKEDIQVDLGAQWISPHHKRMKKLLRKYDLHLVSTYRQGKTIYNFDGIIQQNTSPWPNMSVVERLDIWKMKKVLNDKSKSFEAKAPWEFKIAQELDKITVEQLINHHMYTSFGKSFYQLMLEEALCSKLFEVSALDLLWCIRAAGSVERLLTAEDLWIKEGVGTLVEKMARSLPGQIEYEQPVTSINSEFKETIITTSKQIWKAKKVILALPPNLLTHIKFIPILPVTRAQLNERAGLPSVMKMVFIFNKPFWRDVGLNGNVYSNEGPIKLTVDTSPPLKNKGVLTVLITGESARLLSEKTIEQRKQTIIENLVHYFGEKAEDTLNIIEKDWSAEEWTRGGYGAHFSPGVLSQFGVTLSKPVGPLHWAGTETATEWRMYMEGAVQSGERVAEEIVQALKHECKV</sequence>
<dbReference type="EMBL" id="BAUV01000007">
    <property type="protein sequence ID" value="GAE34379.1"/>
    <property type="molecule type" value="Genomic_DNA"/>
</dbReference>
<reference evidence="6 7" key="1">
    <citation type="journal article" date="2014" name="Genome Announc.">
        <title>Draft Genome Sequences of Three Alkaliphilic Bacillus Strains, Bacillus wakoensis JCM 9140T, Bacillus akibai JCM 9157T, and Bacillus hemicellulosilyticus JCM 9152T.</title>
        <authorList>
            <person name="Yuki M."/>
            <person name="Oshima K."/>
            <person name="Suda W."/>
            <person name="Oshida Y."/>
            <person name="Kitamura K."/>
            <person name="Iida T."/>
            <person name="Hattori M."/>
            <person name="Ohkuma M."/>
        </authorList>
    </citation>
    <scope>NUCLEOTIDE SEQUENCE [LARGE SCALE GENOMIC DNA]</scope>
    <source>
        <strain evidence="6 7">JCM 9157</strain>
    </source>
</reference>
<protein>
    <submittedName>
        <fullName evidence="6">Amine oxidase [flavin-containing] A</fullName>
    </submittedName>
</protein>
<gene>
    <name evidence="6" type="ORF">JCM9157_1431</name>
</gene>
<dbReference type="PANTHER" id="PTHR43563">
    <property type="entry name" value="AMINE OXIDASE"/>
    <property type="match status" value="1"/>
</dbReference>
<accession>W4QSR4</accession>
<evidence type="ECO:0000256" key="1">
    <source>
        <dbReference type="ARBA" id="ARBA00001974"/>
    </source>
</evidence>
<comment type="similarity">
    <text evidence="2">Belongs to the flavin monoamine oxidase family.</text>
</comment>
<dbReference type="PANTHER" id="PTHR43563:SF1">
    <property type="entry name" value="AMINE OXIDASE [FLAVIN-CONTAINING] B"/>
    <property type="match status" value="1"/>
</dbReference>
<feature type="binding site" evidence="4">
    <location>
        <position position="235"/>
    </location>
    <ligand>
        <name>FAD</name>
        <dbReference type="ChEBI" id="CHEBI:57692"/>
    </ligand>
</feature>
<evidence type="ECO:0000313" key="6">
    <source>
        <dbReference type="EMBL" id="GAE34379.1"/>
    </source>
</evidence>
<dbReference type="InterPro" id="IPR036188">
    <property type="entry name" value="FAD/NAD-bd_sf"/>
</dbReference>
<feature type="domain" description="Amine oxidase" evidence="5">
    <location>
        <begin position="20"/>
        <end position="446"/>
    </location>
</feature>
<dbReference type="STRING" id="1236973.JCM9157_1431"/>
<keyword evidence="3" id="KW-0560">Oxidoreductase</keyword>
<dbReference type="eggNOG" id="COG1231">
    <property type="taxonomic scope" value="Bacteria"/>
</dbReference>
<organism evidence="6 7">
    <name type="scientific">Halalkalibacter akibai (strain ATCC 43226 / DSM 21942 / CIP 109018 / JCM 9157 / 1139)</name>
    <name type="common">Bacillus akibai</name>
    <dbReference type="NCBI Taxonomy" id="1236973"/>
    <lineage>
        <taxon>Bacteria</taxon>
        <taxon>Bacillati</taxon>
        <taxon>Bacillota</taxon>
        <taxon>Bacilli</taxon>
        <taxon>Bacillales</taxon>
        <taxon>Bacillaceae</taxon>
        <taxon>Halalkalibacter</taxon>
    </lineage>
</organism>
<comment type="caution">
    <text evidence="6">The sequence shown here is derived from an EMBL/GenBank/DDBJ whole genome shotgun (WGS) entry which is preliminary data.</text>
</comment>
<dbReference type="Proteomes" id="UP000018896">
    <property type="component" value="Unassembled WGS sequence"/>
</dbReference>
<keyword evidence="7" id="KW-1185">Reference proteome</keyword>
<comment type="cofactor">
    <cofactor evidence="1">
        <name>FAD</name>
        <dbReference type="ChEBI" id="CHEBI:57692"/>
    </cofactor>
</comment>
<proteinExistence type="inferred from homology"/>
<feature type="binding site" evidence="4">
    <location>
        <position position="423"/>
    </location>
    <ligand>
        <name>FAD</name>
        <dbReference type="ChEBI" id="CHEBI:57692"/>
    </ligand>
</feature>
<evidence type="ECO:0000256" key="3">
    <source>
        <dbReference type="ARBA" id="ARBA00023002"/>
    </source>
</evidence>
<dbReference type="Pfam" id="PF01593">
    <property type="entry name" value="Amino_oxidase"/>
    <property type="match status" value="1"/>
</dbReference>
<evidence type="ECO:0000259" key="5">
    <source>
        <dbReference type="Pfam" id="PF01593"/>
    </source>
</evidence>
<evidence type="ECO:0000256" key="4">
    <source>
        <dbReference type="PIRSR" id="PIRSR601613-1"/>
    </source>
</evidence>
<dbReference type="GO" id="GO:0016491">
    <property type="term" value="F:oxidoreductase activity"/>
    <property type="evidence" value="ECO:0007669"/>
    <property type="project" value="UniProtKB-KW"/>
</dbReference>
<dbReference type="Gene3D" id="3.50.50.60">
    <property type="entry name" value="FAD/NAD(P)-binding domain"/>
    <property type="match status" value="1"/>
</dbReference>
<dbReference type="InterPro" id="IPR001613">
    <property type="entry name" value="Flavin_amine_oxidase"/>
</dbReference>
<dbReference type="SUPFAM" id="SSF51905">
    <property type="entry name" value="FAD/NAD(P)-binding domain"/>
    <property type="match status" value="1"/>
</dbReference>
<evidence type="ECO:0000256" key="2">
    <source>
        <dbReference type="ARBA" id="ARBA00005995"/>
    </source>
</evidence>
<dbReference type="SUPFAM" id="SSF54373">
    <property type="entry name" value="FAD-linked reductases, C-terminal domain"/>
    <property type="match status" value="1"/>
</dbReference>
<dbReference type="AlphaFoldDB" id="W4QSR4"/>
<evidence type="ECO:0000313" key="7">
    <source>
        <dbReference type="Proteomes" id="UP000018896"/>
    </source>
</evidence>
<dbReference type="InterPro" id="IPR050703">
    <property type="entry name" value="Flavin_MAO"/>
</dbReference>
<dbReference type="PRINTS" id="PR00757">
    <property type="entry name" value="AMINEOXDASEF"/>
</dbReference>
<name>W4QSR4_HALA3</name>
<dbReference type="InterPro" id="IPR002937">
    <property type="entry name" value="Amino_oxidase"/>
</dbReference>